<evidence type="ECO:0000313" key="1">
    <source>
        <dbReference type="EMBL" id="RNA33994.1"/>
    </source>
</evidence>
<accession>A0A3M7SDV5</accession>
<gene>
    <name evidence="1" type="ORF">BpHYR1_002839</name>
</gene>
<dbReference type="Proteomes" id="UP000276133">
    <property type="component" value="Unassembled WGS sequence"/>
</dbReference>
<name>A0A3M7SDV5_BRAPC</name>
<sequence>MPTNGLKKDQIKDNYTSEGGCLGNLTYKSSFVENTLSKKNMSKLTLSNNLRENIFHDSKISDIAEISPNNSKIKHISTINIPNKY</sequence>
<reference evidence="1 2" key="1">
    <citation type="journal article" date="2018" name="Sci. Rep.">
        <title>Genomic signatures of local adaptation to the degree of environmental predictability in rotifers.</title>
        <authorList>
            <person name="Franch-Gras L."/>
            <person name="Hahn C."/>
            <person name="Garcia-Roger E.M."/>
            <person name="Carmona M.J."/>
            <person name="Serra M."/>
            <person name="Gomez A."/>
        </authorList>
    </citation>
    <scope>NUCLEOTIDE SEQUENCE [LARGE SCALE GENOMIC DNA]</scope>
    <source>
        <strain evidence="1">HYR1</strain>
    </source>
</reference>
<proteinExistence type="predicted"/>
<protein>
    <submittedName>
        <fullName evidence="1">Uncharacterized protein</fullName>
    </submittedName>
</protein>
<dbReference type="EMBL" id="REGN01001542">
    <property type="protein sequence ID" value="RNA33994.1"/>
    <property type="molecule type" value="Genomic_DNA"/>
</dbReference>
<comment type="caution">
    <text evidence="1">The sequence shown here is derived from an EMBL/GenBank/DDBJ whole genome shotgun (WGS) entry which is preliminary data.</text>
</comment>
<evidence type="ECO:0000313" key="2">
    <source>
        <dbReference type="Proteomes" id="UP000276133"/>
    </source>
</evidence>
<dbReference type="AlphaFoldDB" id="A0A3M7SDV5"/>
<keyword evidence="2" id="KW-1185">Reference proteome</keyword>
<organism evidence="1 2">
    <name type="scientific">Brachionus plicatilis</name>
    <name type="common">Marine rotifer</name>
    <name type="synonym">Brachionus muelleri</name>
    <dbReference type="NCBI Taxonomy" id="10195"/>
    <lineage>
        <taxon>Eukaryota</taxon>
        <taxon>Metazoa</taxon>
        <taxon>Spiralia</taxon>
        <taxon>Gnathifera</taxon>
        <taxon>Rotifera</taxon>
        <taxon>Eurotatoria</taxon>
        <taxon>Monogononta</taxon>
        <taxon>Pseudotrocha</taxon>
        <taxon>Ploima</taxon>
        <taxon>Brachionidae</taxon>
        <taxon>Brachionus</taxon>
    </lineage>
</organism>